<reference evidence="11" key="1">
    <citation type="submission" date="2020-10" db="EMBL/GenBank/DDBJ databases">
        <title>Catharus ustulatus (Swainson's thrush) genome, bCatUst1, primary haplotype v2.</title>
        <authorList>
            <person name="Delmore K."/>
            <person name="Vafadar M."/>
            <person name="Formenti G."/>
            <person name="Chow W."/>
            <person name="Pelan S."/>
            <person name="Howe K."/>
            <person name="Rhie A."/>
            <person name="Mountcastle J."/>
            <person name="Haase B."/>
            <person name="Fedrigo O."/>
            <person name="Jarvis E.D."/>
        </authorList>
    </citation>
    <scope>NUCLEOTIDE SEQUENCE [LARGE SCALE GENOMIC DNA]</scope>
</reference>
<dbReference type="PANTHER" id="PTHR10339:SF19">
    <property type="entry name" value="GPI-LINKED NAD(P)(+)--ARGININE ADP-RIBOSYLTRANSFERASE 1"/>
    <property type="match status" value="1"/>
</dbReference>
<reference evidence="11" key="3">
    <citation type="submission" date="2025-09" db="UniProtKB">
        <authorList>
            <consortium name="Ensembl"/>
        </authorList>
    </citation>
    <scope>IDENTIFICATION</scope>
</reference>
<protein>
    <recommendedName>
        <fullName evidence="10">NAD(P)(+)--arginine ADP-ribosyltransferase</fullName>
        <ecNumber evidence="10">2.4.2.31</ecNumber>
    </recommendedName>
    <alternativeName>
        <fullName evidence="10">Mono(ADP-ribosyl)transferase</fullName>
    </alternativeName>
</protein>
<sequence length="290" mass="31691">CESPCVPSVSPLCPLGVPSVASTVYPLDMAPDSFDDQYQGCGPAMEEALPGLICSELQKNPRFAEVWPKAEAEWQKLGSPVSPLSSPDQAIAIMAYVAPNLHDYFNVNVSVVGRSPQEYQDNFHFKTLHFLLSKAVATLRAAQGQKCQSVFHLAGYMFYANPGDIVRFGQFARSWGAIGDSESAVTVFKVQTCHGADISSFSGSPDRVMMLIPPYEKFKVTNVSRYLWKMEISLESIGTYSTYNCEWLKVGPWGWECPARPGTSSPGPGCSRAHPAWPGTRPGTGQLQLL</sequence>
<evidence type="ECO:0000256" key="2">
    <source>
        <dbReference type="ARBA" id="ARBA00022676"/>
    </source>
</evidence>
<keyword evidence="12" id="KW-1185">Reference proteome</keyword>
<dbReference type="Gene3D" id="3.90.176.10">
    <property type="entry name" value="Toxin ADP-ribosyltransferase, Chain A, domain 1"/>
    <property type="match status" value="1"/>
</dbReference>
<keyword evidence="4" id="KW-0548">Nucleotidyltransferase</keyword>
<dbReference type="InterPro" id="IPR000768">
    <property type="entry name" value="ART"/>
</dbReference>
<dbReference type="GO" id="GO:0044194">
    <property type="term" value="C:cytolytic granule"/>
    <property type="evidence" value="ECO:0007669"/>
    <property type="project" value="UniProtKB-ARBA"/>
</dbReference>
<dbReference type="PRINTS" id="PR00970">
    <property type="entry name" value="RIBTRNSFRASE"/>
</dbReference>
<dbReference type="GO" id="GO:0046677">
    <property type="term" value="P:response to antibiotic"/>
    <property type="evidence" value="ECO:0007669"/>
    <property type="project" value="UniProtKB-ARBA"/>
</dbReference>
<keyword evidence="5" id="KW-0732">Signal</keyword>
<keyword evidence="3 10" id="KW-0808">Transferase</keyword>
<proteinExistence type="inferred from homology"/>
<dbReference type="GO" id="GO:0005615">
    <property type="term" value="C:extracellular space"/>
    <property type="evidence" value="ECO:0007669"/>
    <property type="project" value="UniProtKB-ARBA"/>
</dbReference>
<dbReference type="GO" id="GO:0003950">
    <property type="term" value="F:NAD+ poly-ADP-ribosyltransferase activity"/>
    <property type="evidence" value="ECO:0007669"/>
    <property type="project" value="TreeGrafter"/>
</dbReference>
<accession>A0A8C3UMT9</accession>
<dbReference type="PANTHER" id="PTHR10339">
    <property type="entry name" value="ADP-RIBOSYLTRANSFERASE"/>
    <property type="match status" value="1"/>
</dbReference>
<dbReference type="AlphaFoldDB" id="A0A8C3UMT9"/>
<dbReference type="FunFam" id="3.90.176.10:FF:000001">
    <property type="entry name" value="NAD(P)(+)--arginine ADP-ribosyltransferase"/>
    <property type="match status" value="1"/>
</dbReference>
<keyword evidence="7 10" id="KW-0520">NAD</keyword>
<evidence type="ECO:0000256" key="8">
    <source>
        <dbReference type="ARBA" id="ARBA00023157"/>
    </source>
</evidence>
<keyword evidence="6 10" id="KW-0521">NADP</keyword>
<dbReference type="PROSITE" id="PS51996">
    <property type="entry name" value="TR_MART"/>
    <property type="match status" value="1"/>
</dbReference>
<name>A0A8C3UMT9_CATUS</name>
<dbReference type="InterPro" id="IPR050999">
    <property type="entry name" value="ADP-ribosyltransferase_ARG"/>
</dbReference>
<evidence type="ECO:0000256" key="6">
    <source>
        <dbReference type="ARBA" id="ARBA00022857"/>
    </source>
</evidence>
<evidence type="ECO:0000256" key="1">
    <source>
        <dbReference type="ARBA" id="ARBA00009558"/>
    </source>
</evidence>
<dbReference type="Ensembl" id="ENSCUST00005016325.1">
    <property type="protein sequence ID" value="ENSCUSP00005015724.1"/>
    <property type="gene ID" value="ENSCUSG00005010105.1"/>
</dbReference>
<keyword evidence="8" id="KW-1015">Disulfide bond</keyword>
<evidence type="ECO:0000256" key="5">
    <source>
        <dbReference type="ARBA" id="ARBA00022729"/>
    </source>
</evidence>
<comment type="similarity">
    <text evidence="1 10">Belongs to the Arg-specific ADP-ribosyltransferase family.</text>
</comment>
<dbReference type="GO" id="GO:0016779">
    <property type="term" value="F:nucleotidyltransferase activity"/>
    <property type="evidence" value="ECO:0007669"/>
    <property type="project" value="UniProtKB-KW"/>
</dbReference>
<dbReference type="GO" id="GO:0106274">
    <property type="term" value="F:NAD+-protein-arginine ADP-ribosyltransferase activity"/>
    <property type="evidence" value="ECO:0007669"/>
    <property type="project" value="UniProtKB-EC"/>
</dbReference>
<dbReference type="SUPFAM" id="SSF56399">
    <property type="entry name" value="ADP-ribosylation"/>
    <property type="match status" value="1"/>
</dbReference>
<evidence type="ECO:0000256" key="7">
    <source>
        <dbReference type="ARBA" id="ARBA00023027"/>
    </source>
</evidence>
<dbReference type="PROSITE" id="PS01291">
    <property type="entry name" value="ART"/>
    <property type="match status" value="1"/>
</dbReference>
<evidence type="ECO:0000256" key="10">
    <source>
        <dbReference type="RuleBase" id="RU361228"/>
    </source>
</evidence>
<evidence type="ECO:0000313" key="11">
    <source>
        <dbReference type="Ensembl" id="ENSCUSP00005015724.1"/>
    </source>
</evidence>
<evidence type="ECO:0000256" key="3">
    <source>
        <dbReference type="ARBA" id="ARBA00022679"/>
    </source>
</evidence>
<comment type="catalytic activity">
    <reaction evidence="9 10">
        <text>L-arginyl-[protein] + NAD(+) = N(omega)-(ADP-D-ribosyl)-L-arginyl-[protein] + nicotinamide + H(+)</text>
        <dbReference type="Rhea" id="RHEA:19149"/>
        <dbReference type="Rhea" id="RHEA-COMP:10532"/>
        <dbReference type="Rhea" id="RHEA-COMP:15087"/>
        <dbReference type="ChEBI" id="CHEBI:15378"/>
        <dbReference type="ChEBI" id="CHEBI:17154"/>
        <dbReference type="ChEBI" id="CHEBI:29965"/>
        <dbReference type="ChEBI" id="CHEBI:57540"/>
        <dbReference type="ChEBI" id="CHEBI:142554"/>
        <dbReference type="EC" id="2.4.2.31"/>
    </reaction>
</comment>
<dbReference type="Pfam" id="PF01129">
    <property type="entry name" value="ART"/>
    <property type="match status" value="1"/>
</dbReference>
<dbReference type="Proteomes" id="UP000694563">
    <property type="component" value="Chromosome 1"/>
</dbReference>
<evidence type="ECO:0000256" key="9">
    <source>
        <dbReference type="ARBA" id="ARBA00047597"/>
    </source>
</evidence>
<keyword evidence="2 10" id="KW-0328">Glycosyltransferase</keyword>
<dbReference type="EC" id="2.4.2.31" evidence="10"/>
<evidence type="ECO:0000313" key="12">
    <source>
        <dbReference type="Proteomes" id="UP000694563"/>
    </source>
</evidence>
<reference evidence="11" key="2">
    <citation type="submission" date="2025-08" db="UniProtKB">
        <authorList>
            <consortium name="Ensembl"/>
        </authorList>
    </citation>
    <scope>IDENTIFICATION</scope>
</reference>
<evidence type="ECO:0000256" key="4">
    <source>
        <dbReference type="ARBA" id="ARBA00022695"/>
    </source>
</evidence>
<organism evidence="11 12">
    <name type="scientific">Catharus ustulatus</name>
    <name type="common">Russet-backed thrush</name>
    <name type="synonym">Hylocichla ustulatus</name>
    <dbReference type="NCBI Taxonomy" id="91951"/>
    <lineage>
        <taxon>Eukaryota</taxon>
        <taxon>Metazoa</taxon>
        <taxon>Chordata</taxon>
        <taxon>Craniata</taxon>
        <taxon>Vertebrata</taxon>
        <taxon>Euteleostomi</taxon>
        <taxon>Archelosauria</taxon>
        <taxon>Archosauria</taxon>
        <taxon>Dinosauria</taxon>
        <taxon>Saurischia</taxon>
        <taxon>Theropoda</taxon>
        <taxon>Coelurosauria</taxon>
        <taxon>Aves</taxon>
        <taxon>Neognathae</taxon>
        <taxon>Neoaves</taxon>
        <taxon>Telluraves</taxon>
        <taxon>Australaves</taxon>
        <taxon>Passeriformes</taxon>
        <taxon>Turdidae</taxon>
        <taxon>Catharus</taxon>
    </lineage>
</organism>